<feature type="transmembrane region" description="Helical" evidence="1">
    <location>
        <begin position="64"/>
        <end position="85"/>
    </location>
</feature>
<dbReference type="EMBL" id="BAABKM010000002">
    <property type="protein sequence ID" value="GAA4704522.1"/>
    <property type="molecule type" value="Genomic_DNA"/>
</dbReference>
<accession>A0ABP8XD99</accession>
<feature type="transmembrane region" description="Helical" evidence="1">
    <location>
        <begin position="32"/>
        <end position="52"/>
    </location>
</feature>
<protein>
    <submittedName>
        <fullName evidence="2">Uncharacterized protein</fullName>
    </submittedName>
</protein>
<evidence type="ECO:0000313" key="2">
    <source>
        <dbReference type="EMBL" id="GAA4704522.1"/>
    </source>
</evidence>
<reference evidence="3" key="1">
    <citation type="journal article" date="2019" name="Int. J. Syst. Evol. Microbiol.">
        <title>The Global Catalogue of Microorganisms (GCM) 10K type strain sequencing project: providing services to taxonomists for standard genome sequencing and annotation.</title>
        <authorList>
            <consortium name="The Broad Institute Genomics Platform"/>
            <consortium name="The Broad Institute Genome Sequencing Center for Infectious Disease"/>
            <person name="Wu L."/>
            <person name="Ma J."/>
        </authorList>
    </citation>
    <scope>NUCLEOTIDE SEQUENCE [LARGE SCALE GENOMIC DNA]</scope>
    <source>
        <strain evidence="3">JCM 18531</strain>
    </source>
</reference>
<gene>
    <name evidence="2" type="ORF">GCM10023349_22600</name>
</gene>
<keyword evidence="1" id="KW-0812">Transmembrane</keyword>
<keyword evidence="1" id="KW-1133">Transmembrane helix</keyword>
<comment type="caution">
    <text evidence="2">The sequence shown here is derived from an EMBL/GenBank/DDBJ whole genome shotgun (WGS) entry which is preliminary data.</text>
</comment>
<name>A0ABP8XD99_9ACTN</name>
<evidence type="ECO:0000256" key="1">
    <source>
        <dbReference type="SAM" id="Phobius"/>
    </source>
</evidence>
<proteinExistence type="predicted"/>
<keyword evidence="3" id="KW-1185">Reference proteome</keyword>
<sequence length="96" mass="10236">MVDALSDAGSDKVLRHPAVAGRIKRRPVMFRVGGGLVALGLVPVVATLGALLRHRYDPEAGVMPVLASAFAALVLLGWVILGVWWRTAEPDKPTIE</sequence>
<evidence type="ECO:0000313" key="3">
    <source>
        <dbReference type="Proteomes" id="UP001499974"/>
    </source>
</evidence>
<dbReference type="RefSeq" id="WP_345521365.1">
    <property type="nucleotide sequence ID" value="NZ_BAABKM010000002.1"/>
</dbReference>
<dbReference type="Proteomes" id="UP001499974">
    <property type="component" value="Unassembled WGS sequence"/>
</dbReference>
<organism evidence="2 3">
    <name type="scientific">Nocardioides conyzicola</name>
    <dbReference type="NCBI Taxonomy" id="1651781"/>
    <lineage>
        <taxon>Bacteria</taxon>
        <taxon>Bacillati</taxon>
        <taxon>Actinomycetota</taxon>
        <taxon>Actinomycetes</taxon>
        <taxon>Propionibacteriales</taxon>
        <taxon>Nocardioidaceae</taxon>
        <taxon>Nocardioides</taxon>
    </lineage>
</organism>
<keyword evidence="1" id="KW-0472">Membrane</keyword>